<accession>A0A0D6JAL3</accession>
<dbReference type="KEGG" id="fil:BN1229_v1_0501"/>
<evidence type="ECO:0000313" key="1">
    <source>
        <dbReference type="EMBL" id="CPR15780.1"/>
    </source>
</evidence>
<dbReference type="OrthoDB" id="196483at2"/>
<protein>
    <recommendedName>
        <fullName evidence="3">Fe-S oxidoreductase</fullName>
    </recommendedName>
</protein>
<organism evidence="1 2">
    <name type="scientific">Candidatus Filomicrobium marinum</name>
    <dbReference type="NCBI Taxonomy" id="1608628"/>
    <lineage>
        <taxon>Bacteria</taxon>
        <taxon>Pseudomonadati</taxon>
        <taxon>Pseudomonadota</taxon>
        <taxon>Alphaproteobacteria</taxon>
        <taxon>Hyphomicrobiales</taxon>
        <taxon>Hyphomicrobiaceae</taxon>
        <taxon>Filomicrobium</taxon>
    </lineage>
</organism>
<dbReference type="Proteomes" id="UP000033187">
    <property type="component" value="Chromosome 1"/>
</dbReference>
<dbReference type="Pfam" id="PF03692">
    <property type="entry name" value="CxxCxxCC"/>
    <property type="match status" value="1"/>
</dbReference>
<keyword evidence="2" id="KW-1185">Reference proteome</keyword>
<dbReference type="RefSeq" id="WP_046476317.1">
    <property type="nucleotide sequence ID" value="NZ_LN829118.1"/>
</dbReference>
<reference evidence="2" key="1">
    <citation type="submission" date="2015-02" db="EMBL/GenBank/DDBJ databases">
        <authorList>
            <person name="Chooi Y.-H."/>
        </authorList>
    </citation>
    <scope>NUCLEOTIDE SEQUENCE [LARGE SCALE GENOMIC DNA]</scope>
    <source>
        <strain evidence="2">strain Y</strain>
    </source>
</reference>
<dbReference type="KEGG" id="fiy:BN1229_v1_0503"/>
<dbReference type="PANTHER" id="PTHR35866:SF1">
    <property type="entry name" value="YKGJ FAMILY CYSTEINE CLUSTER PROTEIN"/>
    <property type="match status" value="1"/>
</dbReference>
<evidence type="ECO:0008006" key="3">
    <source>
        <dbReference type="Google" id="ProtNLM"/>
    </source>
</evidence>
<name>A0A0D6JAL3_9HYPH</name>
<sequence length="122" mass="14504">MSNQYDCRKCPGYCCSYPLIALEKRDVVRLGKHHGLTFEEARKAFTEEAYGRKYAMRRKKDVHYGKICQFFDTKARCCTVYKARPKVCRDYPNTKRCGYYDFLQFERRAQDDPEFVALTDHS</sequence>
<dbReference type="PANTHER" id="PTHR35866">
    <property type="entry name" value="PUTATIVE-RELATED"/>
    <property type="match status" value="1"/>
</dbReference>
<proteinExistence type="predicted"/>
<gene>
    <name evidence="1" type="ORF">YBN1229_v1_0503</name>
</gene>
<dbReference type="EMBL" id="LN829119">
    <property type="protein sequence ID" value="CPR15780.1"/>
    <property type="molecule type" value="Genomic_DNA"/>
</dbReference>
<dbReference type="AlphaFoldDB" id="A0A0D6JAL3"/>
<evidence type="ECO:0000313" key="2">
    <source>
        <dbReference type="Proteomes" id="UP000033187"/>
    </source>
</evidence>
<dbReference type="InterPro" id="IPR005358">
    <property type="entry name" value="Puta_zinc/iron-chelating_dom"/>
</dbReference>